<evidence type="ECO:0000313" key="5">
    <source>
        <dbReference type="EnsemblPlants" id="AUR62013721-RA:cds"/>
    </source>
</evidence>
<dbReference type="Gramene" id="AUR62013721-RA">
    <property type="protein sequence ID" value="AUR62013721-RA:cds"/>
    <property type="gene ID" value="AUR62013721"/>
</dbReference>
<dbReference type="CDD" id="cd00042">
    <property type="entry name" value="CY"/>
    <property type="match status" value="1"/>
</dbReference>
<dbReference type="Pfam" id="PF16845">
    <property type="entry name" value="SQAPI"/>
    <property type="match status" value="1"/>
</dbReference>
<name>A0A803LIC4_CHEQI</name>
<evidence type="ECO:0000313" key="6">
    <source>
        <dbReference type="Proteomes" id="UP000596660"/>
    </source>
</evidence>
<keyword evidence="2" id="KW-0789">Thiol protease inhibitor</keyword>
<dbReference type="SMART" id="SM00043">
    <property type="entry name" value="CY"/>
    <property type="match status" value="1"/>
</dbReference>
<dbReference type="GO" id="GO:0004869">
    <property type="term" value="F:cysteine-type endopeptidase inhibitor activity"/>
    <property type="evidence" value="ECO:0007669"/>
    <property type="project" value="UniProtKB-KW"/>
</dbReference>
<evidence type="ECO:0000259" key="4">
    <source>
        <dbReference type="SMART" id="SM00043"/>
    </source>
</evidence>
<evidence type="ECO:0000256" key="2">
    <source>
        <dbReference type="ARBA" id="ARBA00022704"/>
    </source>
</evidence>
<dbReference type="KEGG" id="cqi:110721338"/>
<gene>
    <name evidence="5" type="primary">LOC110721338</name>
</gene>
<evidence type="ECO:0000256" key="3">
    <source>
        <dbReference type="SAM" id="MobiDB-lite"/>
    </source>
</evidence>
<dbReference type="Gene3D" id="3.10.450.10">
    <property type="match status" value="1"/>
</dbReference>
<dbReference type="PANTHER" id="PTHR47364">
    <property type="entry name" value="CYSTEINE PROTEINASE INHIBITOR 5"/>
    <property type="match status" value="1"/>
</dbReference>
<keyword evidence="6" id="KW-1185">Reference proteome</keyword>
<dbReference type="SUPFAM" id="SSF54403">
    <property type="entry name" value="Cystatin/monellin"/>
    <property type="match status" value="1"/>
</dbReference>
<feature type="domain" description="Cystatin" evidence="4">
    <location>
        <begin position="9"/>
        <end position="99"/>
    </location>
</feature>
<organism evidence="5 6">
    <name type="scientific">Chenopodium quinoa</name>
    <name type="common">Quinoa</name>
    <dbReference type="NCBI Taxonomy" id="63459"/>
    <lineage>
        <taxon>Eukaryota</taxon>
        <taxon>Viridiplantae</taxon>
        <taxon>Streptophyta</taxon>
        <taxon>Embryophyta</taxon>
        <taxon>Tracheophyta</taxon>
        <taxon>Spermatophyta</taxon>
        <taxon>Magnoliopsida</taxon>
        <taxon>eudicotyledons</taxon>
        <taxon>Gunneridae</taxon>
        <taxon>Pentapetalae</taxon>
        <taxon>Caryophyllales</taxon>
        <taxon>Chenopodiaceae</taxon>
        <taxon>Chenopodioideae</taxon>
        <taxon>Atripliceae</taxon>
        <taxon>Chenopodium</taxon>
    </lineage>
</organism>
<accession>A0A803LIC4</accession>
<dbReference type="Proteomes" id="UP000596660">
    <property type="component" value="Unplaced"/>
</dbReference>
<dbReference type="RefSeq" id="XP_021756167.1">
    <property type="nucleotide sequence ID" value="XM_021900475.1"/>
</dbReference>
<dbReference type="OrthoDB" id="906950at2759"/>
<dbReference type="AlphaFoldDB" id="A0A803LIC4"/>
<reference evidence="5" key="1">
    <citation type="journal article" date="2017" name="Nature">
        <title>The genome of Chenopodium quinoa.</title>
        <authorList>
            <person name="Jarvis D.E."/>
            <person name="Ho Y.S."/>
            <person name="Lightfoot D.J."/>
            <person name="Schmoeckel S.M."/>
            <person name="Li B."/>
            <person name="Borm T.J.A."/>
            <person name="Ohyanagi H."/>
            <person name="Mineta K."/>
            <person name="Michell C.T."/>
            <person name="Saber N."/>
            <person name="Kharbatia N.M."/>
            <person name="Rupper R.R."/>
            <person name="Sharp A.R."/>
            <person name="Dally N."/>
            <person name="Boughton B.A."/>
            <person name="Woo Y.H."/>
            <person name="Gao G."/>
            <person name="Schijlen E.G.W.M."/>
            <person name="Guo X."/>
            <person name="Momin A.A."/>
            <person name="Negrao S."/>
            <person name="Al-Babili S."/>
            <person name="Gehring C."/>
            <person name="Roessner U."/>
            <person name="Jung C."/>
            <person name="Murphy K."/>
            <person name="Arold S.T."/>
            <person name="Gojobori T."/>
            <person name="van der Linden C.G."/>
            <person name="van Loo E.N."/>
            <person name="Jellen E.N."/>
            <person name="Maughan P.J."/>
            <person name="Tester M."/>
        </authorList>
    </citation>
    <scope>NUCLEOTIDE SEQUENCE [LARGE SCALE GENOMIC DNA]</scope>
    <source>
        <strain evidence="5">cv. PI 614886</strain>
    </source>
</reference>
<evidence type="ECO:0000256" key="1">
    <source>
        <dbReference type="ARBA" id="ARBA00022690"/>
    </source>
</evidence>
<dbReference type="EnsemblPlants" id="AUR62013721-RA">
    <property type="protein sequence ID" value="AUR62013721-RA:cds"/>
    <property type="gene ID" value="AUR62013721"/>
</dbReference>
<dbReference type="InterPro" id="IPR046350">
    <property type="entry name" value="Cystatin_sf"/>
</dbReference>
<feature type="compositionally biased region" description="Polar residues" evidence="3">
    <location>
        <begin position="1"/>
        <end position="12"/>
    </location>
</feature>
<dbReference type="InterPro" id="IPR000010">
    <property type="entry name" value="Cystatin_dom"/>
</dbReference>
<keyword evidence="1" id="KW-0646">Protease inhibitor</keyword>
<proteinExistence type="predicted"/>
<dbReference type="PANTHER" id="PTHR47364:SF2">
    <property type="entry name" value="CYSTEINE PROTEINASE INHIBITOR 5"/>
    <property type="match status" value="1"/>
</dbReference>
<protein>
    <recommendedName>
        <fullName evidence="4">Cystatin domain-containing protein</fullName>
    </recommendedName>
</protein>
<feature type="region of interest" description="Disordered" evidence="3">
    <location>
        <begin position="1"/>
        <end position="21"/>
    </location>
</feature>
<dbReference type="GeneID" id="110721338"/>
<sequence>MSSSAQLKNTSGGFEPVDPSDPKIQEVAAWAVAEHNKQKGTHLVYKRTLKAAREAMIGSTRYFIDLEASEGCKTNKYYAQVLEIVCQTPTKELEVFMLQENAPIPVAN</sequence>
<reference evidence="5" key="2">
    <citation type="submission" date="2021-03" db="UniProtKB">
        <authorList>
            <consortium name="EnsemblPlants"/>
        </authorList>
    </citation>
    <scope>IDENTIFICATION</scope>
</reference>
<dbReference type="SMR" id="A0A803LIC4"/>